<keyword evidence="3" id="KW-1185">Reference proteome</keyword>
<sequence>MQSFKISALGNLNRLISLASSCASRSVQSLNITLPPTSSIGDVLQLCQSCHRSTKTPNFPQLFMYVFIYTCVIVSSFSTLGIIKPDLFGIYLLIQHHFLFQRMKVYLR</sequence>
<evidence type="ECO:0000313" key="3">
    <source>
        <dbReference type="Proteomes" id="UP001352852"/>
    </source>
</evidence>
<proteinExistence type="predicted"/>
<protein>
    <submittedName>
        <fullName evidence="2">Uncharacterized protein</fullName>
    </submittedName>
</protein>
<keyword evidence="1" id="KW-1133">Transmembrane helix</keyword>
<reference evidence="2 3" key="1">
    <citation type="submission" date="2021-06" db="EMBL/GenBank/DDBJ databases">
        <authorList>
            <person name="Palmer J.M."/>
        </authorList>
    </citation>
    <scope>NUCLEOTIDE SEQUENCE [LARGE SCALE GENOMIC DNA]</scope>
    <source>
        <strain evidence="2 3">CL_MEX2019</strain>
        <tissue evidence="2">Muscle</tissue>
    </source>
</reference>
<dbReference type="Proteomes" id="UP001352852">
    <property type="component" value="Unassembled WGS sequence"/>
</dbReference>
<evidence type="ECO:0000256" key="1">
    <source>
        <dbReference type="SAM" id="Phobius"/>
    </source>
</evidence>
<gene>
    <name evidence="2" type="ORF">CHARACLAT_014541</name>
</gene>
<keyword evidence="1" id="KW-0812">Transmembrane</keyword>
<evidence type="ECO:0000313" key="2">
    <source>
        <dbReference type="EMBL" id="MED6293818.1"/>
    </source>
</evidence>
<feature type="transmembrane region" description="Helical" evidence="1">
    <location>
        <begin position="62"/>
        <end position="83"/>
    </location>
</feature>
<comment type="caution">
    <text evidence="2">The sequence shown here is derived from an EMBL/GenBank/DDBJ whole genome shotgun (WGS) entry which is preliminary data.</text>
</comment>
<accession>A0ABU7F5A0</accession>
<organism evidence="2 3">
    <name type="scientific">Characodon lateralis</name>
    <dbReference type="NCBI Taxonomy" id="208331"/>
    <lineage>
        <taxon>Eukaryota</taxon>
        <taxon>Metazoa</taxon>
        <taxon>Chordata</taxon>
        <taxon>Craniata</taxon>
        <taxon>Vertebrata</taxon>
        <taxon>Euteleostomi</taxon>
        <taxon>Actinopterygii</taxon>
        <taxon>Neopterygii</taxon>
        <taxon>Teleostei</taxon>
        <taxon>Neoteleostei</taxon>
        <taxon>Acanthomorphata</taxon>
        <taxon>Ovalentaria</taxon>
        <taxon>Atherinomorphae</taxon>
        <taxon>Cyprinodontiformes</taxon>
        <taxon>Goodeidae</taxon>
        <taxon>Characodon</taxon>
    </lineage>
</organism>
<dbReference type="EMBL" id="JAHUTJ010074866">
    <property type="protein sequence ID" value="MED6293818.1"/>
    <property type="molecule type" value="Genomic_DNA"/>
</dbReference>
<name>A0ABU7F5A0_9TELE</name>
<keyword evidence="1" id="KW-0472">Membrane</keyword>